<comment type="caution">
    <text evidence="1">The sequence shown here is derived from an EMBL/GenBank/DDBJ whole genome shotgun (WGS) entry which is preliminary data.</text>
</comment>
<evidence type="ECO:0000313" key="1">
    <source>
        <dbReference type="EMBL" id="KAK7283426.1"/>
    </source>
</evidence>
<sequence>MYCGGSSGSEPVIWGGNCIIIFNKRHLKAVYCLVIGRQSAKHVFAPIRIESTTLHCELCELHTKHLFTLPLRLLPLEI</sequence>
<gene>
    <name evidence="1" type="ORF">RIF29_12936</name>
</gene>
<keyword evidence="2" id="KW-1185">Reference proteome</keyword>
<proteinExistence type="predicted"/>
<dbReference type="AlphaFoldDB" id="A0AAN9INV2"/>
<dbReference type="Proteomes" id="UP001372338">
    <property type="component" value="Unassembled WGS sequence"/>
</dbReference>
<dbReference type="EMBL" id="JAYWIO010000002">
    <property type="protein sequence ID" value="KAK7283426.1"/>
    <property type="molecule type" value="Genomic_DNA"/>
</dbReference>
<accession>A0AAN9INV2</accession>
<reference evidence="1 2" key="1">
    <citation type="submission" date="2024-01" db="EMBL/GenBank/DDBJ databases">
        <title>The genomes of 5 underutilized Papilionoideae crops provide insights into root nodulation and disease resistanc.</title>
        <authorList>
            <person name="Yuan L."/>
        </authorList>
    </citation>
    <scope>NUCLEOTIDE SEQUENCE [LARGE SCALE GENOMIC DNA]</scope>
    <source>
        <strain evidence="1">ZHUSHIDOU_FW_LH</strain>
        <tissue evidence="1">Leaf</tissue>
    </source>
</reference>
<evidence type="ECO:0000313" key="2">
    <source>
        <dbReference type="Proteomes" id="UP001372338"/>
    </source>
</evidence>
<organism evidence="1 2">
    <name type="scientific">Crotalaria pallida</name>
    <name type="common">Smooth rattlebox</name>
    <name type="synonym">Crotalaria striata</name>
    <dbReference type="NCBI Taxonomy" id="3830"/>
    <lineage>
        <taxon>Eukaryota</taxon>
        <taxon>Viridiplantae</taxon>
        <taxon>Streptophyta</taxon>
        <taxon>Embryophyta</taxon>
        <taxon>Tracheophyta</taxon>
        <taxon>Spermatophyta</taxon>
        <taxon>Magnoliopsida</taxon>
        <taxon>eudicotyledons</taxon>
        <taxon>Gunneridae</taxon>
        <taxon>Pentapetalae</taxon>
        <taxon>rosids</taxon>
        <taxon>fabids</taxon>
        <taxon>Fabales</taxon>
        <taxon>Fabaceae</taxon>
        <taxon>Papilionoideae</taxon>
        <taxon>50 kb inversion clade</taxon>
        <taxon>genistoids sensu lato</taxon>
        <taxon>core genistoids</taxon>
        <taxon>Crotalarieae</taxon>
        <taxon>Crotalaria</taxon>
    </lineage>
</organism>
<protein>
    <submittedName>
        <fullName evidence="1">Uncharacterized protein</fullName>
    </submittedName>
</protein>
<name>A0AAN9INV2_CROPI</name>